<keyword evidence="2 7" id="KW-0813">Transport</keyword>
<evidence type="ECO:0000256" key="6">
    <source>
        <dbReference type="ARBA" id="ARBA00023310"/>
    </source>
</evidence>
<evidence type="ECO:0000313" key="10">
    <source>
        <dbReference type="Proteomes" id="UP001203136"/>
    </source>
</evidence>
<dbReference type="Pfam" id="PF00213">
    <property type="entry name" value="OSCP"/>
    <property type="match status" value="1"/>
</dbReference>
<comment type="similarity">
    <text evidence="7">Belongs to the ATPase delta chain family.</text>
</comment>
<comment type="caution">
    <text evidence="8">The sequence shown here is derived from an EMBL/GenBank/DDBJ whole genome shotgun (WGS) entry which is preliminary data.</text>
</comment>
<dbReference type="HAMAP" id="MF_01416">
    <property type="entry name" value="ATP_synth_delta_bact"/>
    <property type="match status" value="1"/>
</dbReference>
<gene>
    <name evidence="7 8" type="primary">atpH</name>
    <name evidence="8" type="ORF">K5I21_01095</name>
    <name evidence="9" type="ORF">PM006_10810</name>
</gene>
<evidence type="ECO:0000313" key="9">
    <source>
        <dbReference type="EMBL" id="MDB2000690.1"/>
    </source>
</evidence>
<dbReference type="EMBL" id="JAINVB010000001">
    <property type="protein sequence ID" value="MCK0084491.1"/>
    <property type="molecule type" value="Genomic_DNA"/>
</dbReference>
<reference evidence="8" key="1">
    <citation type="journal article" date="2022" name="Cell Host Microbe">
        <title>Colonization of the live biotherapeutic product VE303 and modulation of the microbiota and metabolites in healthy volunteers.</title>
        <authorList>
            <person name="Dsouza M."/>
            <person name="Menon R."/>
            <person name="Crossette E."/>
            <person name="Bhattarai S.K."/>
            <person name="Schneider J."/>
            <person name="Kim Y.G."/>
            <person name="Reddy S."/>
            <person name="Caballero S."/>
            <person name="Felix C."/>
            <person name="Cornacchione L."/>
            <person name="Hendrickson J."/>
            <person name="Watson A.R."/>
            <person name="Minot S.S."/>
            <person name="Greenfield N."/>
            <person name="Schopf L."/>
            <person name="Szabady R."/>
            <person name="Patarroyo J."/>
            <person name="Smith W."/>
            <person name="Harrison P."/>
            <person name="Kuijper E.J."/>
            <person name="Kelly C.P."/>
            <person name="Olle B."/>
            <person name="Bobilev D."/>
            <person name="Silber J.L."/>
            <person name="Bucci V."/>
            <person name="Roberts B."/>
            <person name="Faith J."/>
            <person name="Norman J.M."/>
        </authorList>
    </citation>
    <scope>NUCLEOTIDE SEQUENCE</scope>
    <source>
        <strain evidence="8">VE303-04</strain>
    </source>
</reference>
<dbReference type="InterPro" id="IPR000711">
    <property type="entry name" value="ATPase_OSCP/dsu"/>
</dbReference>
<evidence type="ECO:0000256" key="5">
    <source>
        <dbReference type="ARBA" id="ARBA00023136"/>
    </source>
</evidence>
<keyword evidence="4 7" id="KW-0406">Ion transport</keyword>
<dbReference type="GO" id="GO:0005886">
    <property type="term" value="C:plasma membrane"/>
    <property type="evidence" value="ECO:0007669"/>
    <property type="project" value="UniProtKB-SubCell"/>
</dbReference>
<evidence type="ECO:0000313" key="8">
    <source>
        <dbReference type="EMBL" id="MCK0084491.1"/>
    </source>
</evidence>
<comment type="function">
    <text evidence="7">F(1)F(0) ATP synthase produces ATP from ADP in the presence of a proton or sodium gradient. F-type ATPases consist of two structural domains, F(1) containing the extramembraneous catalytic core and F(0) containing the membrane proton channel, linked together by a central stalk and a peripheral stalk. During catalysis, ATP synthesis in the catalytic domain of F(1) is coupled via a rotary mechanism of the central stalk subunits to proton translocation.</text>
</comment>
<dbReference type="SUPFAM" id="SSF160527">
    <property type="entry name" value="V-type ATPase subunit E-like"/>
    <property type="match status" value="1"/>
</dbReference>
<keyword evidence="3 7" id="KW-0375">Hydrogen ion transport</keyword>
<comment type="subcellular location">
    <subcellularLocation>
        <location evidence="7">Cell membrane</location>
        <topology evidence="7">Peripheral membrane protein</topology>
    </subcellularLocation>
    <subcellularLocation>
        <location evidence="1">Membrane</location>
    </subcellularLocation>
</comment>
<dbReference type="GeneID" id="57967816"/>
<protein>
    <recommendedName>
        <fullName evidence="7">ATP synthase subunit delta</fullName>
    </recommendedName>
    <alternativeName>
        <fullName evidence="7">ATP synthase F(1) sector subunit delta</fullName>
    </alternativeName>
    <alternativeName>
        <fullName evidence="7">F-type ATPase subunit delta</fullName>
        <shortName evidence="7">F-ATPase subunit delta</shortName>
    </alternativeName>
</protein>
<dbReference type="EMBL" id="JAQLGM010000024">
    <property type="protein sequence ID" value="MDB2000690.1"/>
    <property type="molecule type" value="Genomic_DNA"/>
</dbReference>
<name>A0AAW6AUY9_CLOSY</name>
<reference evidence="9" key="2">
    <citation type="submission" date="2023-01" db="EMBL/GenBank/DDBJ databases">
        <title>Human gut microbiome strain richness.</title>
        <authorList>
            <person name="Chen-Liaw A."/>
        </authorList>
    </citation>
    <scope>NUCLEOTIDE SEQUENCE</scope>
    <source>
        <strain evidence="9">B1_m1001713B170214d0_201011</strain>
    </source>
</reference>
<keyword evidence="6 7" id="KW-0066">ATP synthesis</keyword>
<dbReference type="AlphaFoldDB" id="A0AAW6AUY9"/>
<comment type="function">
    <text evidence="7">This protein is part of the stalk that links CF(0) to CF(1). It either transmits conformational changes from CF(0) to CF(1) or is implicated in proton conduction.</text>
</comment>
<accession>A0AAW6AUY9</accession>
<evidence type="ECO:0000256" key="7">
    <source>
        <dbReference type="HAMAP-Rule" id="MF_01416"/>
    </source>
</evidence>
<dbReference type="NCBIfam" id="TIGR01145">
    <property type="entry name" value="ATP_synt_delta"/>
    <property type="match status" value="1"/>
</dbReference>
<keyword evidence="7" id="KW-1003">Cell membrane</keyword>
<dbReference type="GO" id="GO:0045259">
    <property type="term" value="C:proton-transporting ATP synthase complex"/>
    <property type="evidence" value="ECO:0007669"/>
    <property type="project" value="UniProtKB-KW"/>
</dbReference>
<dbReference type="PANTHER" id="PTHR11910">
    <property type="entry name" value="ATP SYNTHASE DELTA CHAIN"/>
    <property type="match status" value="1"/>
</dbReference>
<keyword evidence="7" id="KW-0139">CF(1)</keyword>
<dbReference type="Proteomes" id="UP001300871">
    <property type="component" value="Unassembled WGS sequence"/>
</dbReference>
<evidence type="ECO:0000256" key="1">
    <source>
        <dbReference type="ARBA" id="ARBA00004370"/>
    </source>
</evidence>
<evidence type="ECO:0000256" key="3">
    <source>
        <dbReference type="ARBA" id="ARBA00022781"/>
    </source>
</evidence>
<dbReference type="SUPFAM" id="SSF47928">
    <property type="entry name" value="N-terminal domain of the delta subunit of the F1F0-ATP synthase"/>
    <property type="match status" value="1"/>
</dbReference>
<organism evidence="8 10">
    <name type="scientific">Clostridium symbiosum</name>
    <name type="common">Bacteroides symbiosus</name>
    <dbReference type="NCBI Taxonomy" id="1512"/>
    <lineage>
        <taxon>Bacteria</taxon>
        <taxon>Bacillati</taxon>
        <taxon>Bacillota</taxon>
        <taxon>Clostridia</taxon>
        <taxon>Lachnospirales</taxon>
        <taxon>Lachnospiraceae</taxon>
        <taxon>Otoolea</taxon>
    </lineage>
</organism>
<dbReference type="Gene3D" id="1.10.520.20">
    <property type="entry name" value="N-terminal domain of the delta subunit of the F1F0-ATP synthase"/>
    <property type="match status" value="1"/>
</dbReference>
<dbReference type="GO" id="GO:0046933">
    <property type="term" value="F:proton-transporting ATP synthase activity, rotational mechanism"/>
    <property type="evidence" value="ECO:0007669"/>
    <property type="project" value="UniProtKB-UniRule"/>
</dbReference>
<dbReference type="InterPro" id="IPR026015">
    <property type="entry name" value="ATP_synth_OSCP/delta_N_sf"/>
</dbReference>
<proteinExistence type="inferred from homology"/>
<sequence length="167" mass="19497">MRQTSVNYARVLAELSVPADDLRNAAAMLKGTPALKQMLENPLIPREQKEKVIDRVFPESVRNFLKVACLHERTGQIEEIFECYEEYLRRQDGILRAELTCVTPPSEEQLQGMKKYLCRRYRKNDVTFDIREDASLLGGFILKAGDFEYDYSLDGRLKRLQHKLTRR</sequence>
<dbReference type="Proteomes" id="UP001203136">
    <property type="component" value="Unassembled WGS sequence"/>
</dbReference>
<dbReference type="PRINTS" id="PR00125">
    <property type="entry name" value="ATPASEDELTA"/>
</dbReference>
<keyword evidence="5 7" id="KW-0472">Membrane</keyword>
<evidence type="ECO:0000256" key="2">
    <source>
        <dbReference type="ARBA" id="ARBA00022448"/>
    </source>
</evidence>
<dbReference type="RefSeq" id="WP_003497420.1">
    <property type="nucleotide sequence ID" value="NZ_CABHNX010000206.1"/>
</dbReference>
<evidence type="ECO:0000256" key="4">
    <source>
        <dbReference type="ARBA" id="ARBA00023065"/>
    </source>
</evidence>